<dbReference type="PANTHER" id="PTHR11707:SF28">
    <property type="entry name" value="60 KDA LYSOPHOSPHOLIPASE"/>
    <property type="match status" value="1"/>
</dbReference>
<proteinExistence type="inferred from homology"/>
<evidence type="ECO:0000313" key="11">
    <source>
        <dbReference type="Proteomes" id="UP000076038"/>
    </source>
</evidence>
<dbReference type="KEGG" id="rhs:A3Q41_00652"/>
<feature type="domain" description="Asparaginase/glutaminase C-terminal" evidence="9">
    <location>
        <begin position="190"/>
        <end position="297"/>
    </location>
</feature>
<evidence type="ECO:0000256" key="5">
    <source>
        <dbReference type="PIRSR" id="PIRSR001220-1"/>
    </source>
</evidence>
<dbReference type="InterPro" id="IPR027475">
    <property type="entry name" value="Asparaginase/glutaminase_AS2"/>
</dbReference>
<evidence type="ECO:0000256" key="3">
    <source>
        <dbReference type="ARBA" id="ARBA00022801"/>
    </source>
</evidence>
<protein>
    <recommendedName>
        <fullName evidence="2">asparaginase</fullName>
        <ecNumber evidence="2">3.5.1.1</ecNumber>
    </recommendedName>
</protein>
<evidence type="ECO:0000259" key="9">
    <source>
        <dbReference type="Pfam" id="PF17763"/>
    </source>
</evidence>
<keyword evidence="3 10" id="KW-0378">Hydrolase</keyword>
<accession>A0A143QFX8</accession>
<comment type="catalytic activity">
    <reaction evidence="4">
        <text>L-asparagine + H2O = L-aspartate + NH4(+)</text>
        <dbReference type="Rhea" id="RHEA:21016"/>
        <dbReference type="ChEBI" id="CHEBI:15377"/>
        <dbReference type="ChEBI" id="CHEBI:28938"/>
        <dbReference type="ChEBI" id="CHEBI:29991"/>
        <dbReference type="ChEBI" id="CHEBI:58048"/>
        <dbReference type="EC" id="3.5.1.1"/>
    </reaction>
</comment>
<dbReference type="RefSeq" id="WP_048316342.1">
    <property type="nucleotide sequence ID" value="NZ_CAKKLU010000003.1"/>
</dbReference>
<dbReference type="Pfam" id="PF00710">
    <property type="entry name" value="Asparaginase"/>
    <property type="match status" value="1"/>
</dbReference>
<evidence type="ECO:0000256" key="1">
    <source>
        <dbReference type="ARBA" id="ARBA00010518"/>
    </source>
</evidence>
<keyword evidence="11" id="KW-1185">Reference proteome</keyword>
<dbReference type="PROSITE" id="PS51732">
    <property type="entry name" value="ASN_GLN_ASE_3"/>
    <property type="match status" value="1"/>
</dbReference>
<comment type="similarity">
    <text evidence="1">Belongs to the asparaginase 1 family.</text>
</comment>
<evidence type="ECO:0000256" key="6">
    <source>
        <dbReference type="PROSITE-ProRule" id="PRU10099"/>
    </source>
</evidence>
<dbReference type="PANTHER" id="PTHR11707">
    <property type="entry name" value="L-ASPARAGINASE"/>
    <property type="match status" value="1"/>
</dbReference>
<evidence type="ECO:0000259" key="8">
    <source>
        <dbReference type="Pfam" id="PF00710"/>
    </source>
</evidence>
<dbReference type="AlphaFoldDB" id="A0A143QFX8"/>
<sequence>MTEEWSLPERPDSAEFVVLLTTGGTIASSRDEHGVSRPVAGVGVDMDGVVVREVMSKDSSALDLADLDAIRTAVVDALAEDGCAGVVVLHGTDTMEESALYVDLFHDDARAVVFTGAQRTADHPDPDGPGNIAAAVTAARSEQGVLIAFGGRVLPARGAIKKHTSELDAFRSAAVPRPDPLRWQPVAGVRVDVVALYPGADGVQIDACREAGASGIVLEALGSGNTNALVVHAVKEAVAAGLHVVVTTRVPFGETSPTYGGGGGGHDLLDAGAVFSRELRAGQARIQLAALVATGATDVVVHNSFA</sequence>
<dbReference type="Pfam" id="PF17763">
    <property type="entry name" value="Asparaginase_C"/>
    <property type="match status" value="1"/>
</dbReference>
<gene>
    <name evidence="10" type="primary">ansA</name>
    <name evidence="10" type="ORF">A3Q41_00652</name>
</gene>
<dbReference type="InterPro" id="IPR006034">
    <property type="entry name" value="Asparaginase/glutaminase-like"/>
</dbReference>
<dbReference type="InterPro" id="IPR040919">
    <property type="entry name" value="Asparaginase_C"/>
</dbReference>
<dbReference type="Gene3D" id="3.40.50.40">
    <property type="match status" value="1"/>
</dbReference>
<evidence type="ECO:0000256" key="4">
    <source>
        <dbReference type="ARBA" id="ARBA00049366"/>
    </source>
</evidence>
<dbReference type="InterPro" id="IPR037152">
    <property type="entry name" value="L-asparaginase_N_sf"/>
</dbReference>
<evidence type="ECO:0000256" key="7">
    <source>
        <dbReference type="PROSITE-ProRule" id="PRU10100"/>
    </source>
</evidence>
<dbReference type="InterPro" id="IPR020827">
    <property type="entry name" value="Asparaginase/glutaminase_AS1"/>
</dbReference>
<dbReference type="CDD" id="cd08964">
    <property type="entry name" value="L-asparaginase_II"/>
    <property type="match status" value="1"/>
</dbReference>
<organism evidence="10 11">
    <name type="scientific">Rhodococcoides fascians</name>
    <name type="common">Rhodococcus fascians</name>
    <dbReference type="NCBI Taxonomy" id="1828"/>
    <lineage>
        <taxon>Bacteria</taxon>
        <taxon>Bacillati</taxon>
        <taxon>Actinomycetota</taxon>
        <taxon>Actinomycetes</taxon>
        <taxon>Mycobacteriales</taxon>
        <taxon>Nocardiaceae</taxon>
        <taxon>Rhodococcoides</taxon>
    </lineage>
</organism>
<dbReference type="PATRIC" id="fig|1653479.3.peg.665"/>
<feature type="active site" description="O-isoaspartyl threonine intermediate" evidence="5">
    <location>
        <position position="25"/>
    </location>
</feature>
<dbReference type="GO" id="GO:0004067">
    <property type="term" value="F:asparaginase activity"/>
    <property type="evidence" value="ECO:0007669"/>
    <property type="project" value="UniProtKB-UniRule"/>
</dbReference>
<dbReference type="PRINTS" id="PR00139">
    <property type="entry name" value="ASNGLNASE"/>
</dbReference>
<feature type="domain" description="L-asparaginase N-terminal" evidence="8">
    <location>
        <begin position="17"/>
        <end position="176"/>
    </location>
</feature>
<dbReference type="PROSITE" id="PS00917">
    <property type="entry name" value="ASN_GLN_ASE_2"/>
    <property type="match status" value="1"/>
</dbReference>
<evidence type="ECO:0000313" key="10">
    <source>
        <dbReference type="EMBL" id="AMY21970.1"/>
    </source>
</evidence>
<name>A0A143QFX8_RHOFA</name>
<reference evidence="11" key="2">
    <citation type="submission" date="2016-04" db="EMBL/GenBank/DDBJ databases">
        <title>Complete Genome and Plasmid Sequences for Rhodococcus fascians D188 and Draft Sequences for Rhodococcus spp. Isolates PBTS 1 and PBTS 2.</title>
        <authorList>
            <person name="Stamer R."/>
            <person name="Vereecke D."/>
            <person name="Zhang Y."/>
            <person name="Schilkey F."/>
            <person name="Devitt N."/>
            <person name="Randall J."/>
        </authorList>
    </citation>
    <scope>NUCLEOTIDE SEQUENCE [LARGE SCALE GENOMIC DNA]</scope>
    <source>
        <strain evidence="11">PBTS2</strain>
    </source>
</reference>
<dbReference type="PIRSF" id="PIRSF001220">
    <property type="entry name" value="L-ASNase_gatD"/>
    <property type="match status" value="1"/>
</dbReference>
<dbReference type="OrthoDB" id="9788068at2"/>
<dbReference type="PROSITE" id="PS00144">
    <property type="entry name" value="ASN_GLN_ASE_1"/>
    <property type="match status" value="1"/>
</dbReference>
<evidence type="ECO:0000256" key="2">
    <source>
        <dbReference type="ARBA" id="ARBA00012920"/>
    </source>
</evidence>
<dbReference type="Proteomes" id="UP000076038">
    <property type="component" value="Chromosome"/>
</dbReference>
<dbReference type="InterPro" id="IPR027473">
    <property type="entry name" value="L-asparaginase_C"/>
</dbReference>
<dbReference type="InterPro" id="IPR027474">
    <property type="entry name" value="L-asparaginase_N"/>
</dbReference>
<dbReference type="SUPFAM" id="SSF53774">
    <property type="entry name" value="Glutaminase/Asparaginase"/>
    <property type="match status" value="1"/>
</dbReference>
<feature type="active site" evidence="7">
    <location>
        <position position="92"/>
    </location>
</feature>
<reference evidence="10 11" key="1">
    <citation type="journal article" date="2016" name="Genome Announc.">
        <title>Complete Genome and Plasmid Sequences for Rhodococcus fascians D188 and Draft Sequences for Rhodococcus Isolates PBTS 1 and PBTS 2.</title>
        <authorList>
            <person name="Stamler R.A."/>
            <person name="Vereecke D."/>
            <person name="Zhang Y."/>
            <person name="Schilkey F."/>
            <person name="Devitt N."/>
            <person name="Randall J.J."/>
        </authorList>
    </citation>
    <scope>NUCLEOTIDE SEQUENCE [LARGE SCALE GENOMIC DNA]</scope>
    <source>
        <strain evidence="10 11">PBTS2</strain>
    </source>
</reference>
<dbReference type="InterPro" id="IPR004550">
    <property type="entry name" value="AsnASE_II"/>
</dbReference>
<dbReference type="SFLD" id="SFLDS00057">
    <property type="entry name" value="Glutaminase/Asparaginase"/>
    <property type="match status" value="1"/>
</dbReference>
<dbReference type="EC" id="3.5.1.1" evidence="2"/>
<dbReference type="PIRSF" id="PIRSF500176">
    <property type="entry name" value="L_ASNase"/>
    <property type="match status" value="1"/>
</dbReference>
<dbReference type="Gene3D" id="3.40.50.1170">
    <property type="entry name" value="L-asparaginase, N-terminal domain"/>
    <property type="match status" value="1"/>
</dbReference>
<dbReference type="GO" id="GO:0006528">
    <property type="term" value="P:asparagine metabolic process"/>
    <property type="evidence" value="ECO:0007669"/>
    <property type="project" value="InterPro"/>
</dbReference>
<feature type="active site" evidence="6">
    <location>
        <position position="25"/>
    </location>
</feature>
<dbReference type="EMBL" id="CP015220">
    <property type="protein sequence ID" value="AMY21970.1"/>
    <property type="molecule type" value="Genomic_DNA"/>
</dbReference>
<dbReference type="InterPro" id="IPR036152">
    <property type="entry name" value="Asp/glu_Ase-like_sf"/>
</dbReference>
<dbReference type="SMART" id="SM00870">
    <property type="entry name" value="Asparaginase"/>
    <property type="match status" value="1"/>
</dbReference>